<dbReference type="AlphaFoldDB" id="A0A0M3I3E0"/>
<dbReference type="Pfam" id="PF19040">
    <property type="entry name" value="SGNH"/>
    <property type="match status" value="1"/>
</dbReference>
<feature type="domain" description="SGNH" evidence="1">
    <location>
        <begin position="19"/>
        <end position="140"/>
    </location>
</feature>
<dbReference type="PANTHER" id="PTHR23028">
    <property type="entry name" value="ACETYLTRANSFERASE"/>
    <property type="match status" value="1"/>
</dbReference>
<name>A0A0M3I3E0_ASCLU</name>
<dbReference type="InterPro" id="IPR050879">
    <property type="entry name" value="Acyltransferase_3"/>
</dbReference>
<accession>A0A0M3I3E0</accession>
<dbReference type="WBParaSite" id="ALUE_0001114901-mRNA-1">
    <property type="protein sequence ID" value="ALUE_0001114901-mRNA-1"/>
    <property type="gene ID" value="ALUE_0001114901"/>
</dbReference>
<reference evidence="3" key="1">
    <citation type="submission" date="2017-02" db="UniProtKB">
        <authorList>
            <consortium name="WormBaseParasite"/>
        </authorList>
    </citation>
    <scope>IDENTIFICATION</scope>
</reference>
<sequence>MRNEDAVFVVYLHVENIGKTSVAIFGNSFAHRALYAVVEAFGQRAKEIRLLANIGCPPFIGSTYTFNAIMECGPFLNASVELIEEMKPDITFIIFRSFFPLDSPIIDLSKDDQFNNIQYTIDRISAVTKRIVIEYPLPINKEKWFTHNFFSIFTNRPHYK</sequence>
<evidence type="ECO:0000313" key="2">
    <source>
        <dbReference type="Proteomes" id="UP000036681"/>
    </source>
</evidence>
<organism evidence="2 3">
    <name type="scientific">Ascaris lumbricoides</name>
    <name type="common">Giant roundworm</name>
    <dbReference type="NCBI Taxonomy" id="6252"/>
    <lineage>
        <taxon>Eukaryota</taxon>
        <taxon>Metazoa</taxon>
        <taxon>Ecdysozoa</taxon>
        <taxon>Nematoda</taxon>
        <taxon>Chromadorea</taxon>
        <taxon>Rhabditida</taxon>
        <taxon>Spirurina</taxon>
        <taxon>Ascaridomorpha</taxon>
        <taxon>Ascaridoidea</taxon>
        <taxon>Ascarididae</taxon>
        <taxon>Ascaris</taxon>
    </lineage>
</organism>
<evidence type="ECO:0000259" key="1">
    <source>
        <dbReference type="Pfam" id="PF19040"/>
    </source>
</evidence>
<keyword evidence="2" id="KW-1185">Reference proteome</keyword>
<evidence type="ECO:0000313" key="3">
    <source>
        <dbReference type="WBParaSite" id="ALUE_0001114901-mRNA-1"/>
    </source>
</evidence>
<dbReference type="InterPro" id="IPR043968">
    <property type="entry name" value="SGNH"/>
</dbReference>
<proteinExistence type="predicted"/>
<protein>
    <submittedName>
        <fullName evidence="3">SGNH domain-containing protein</fullName>
    </submittedName>
</protein>
<dbReference type="Proteomes" id="UP000036681">
    <property type="component" value="Unplaced"/>
</dbReference>